<comment type="caution">
    <text evidence="1">The sequence shown here is derived from an EMBL/GenBank/DDBJ whole genome shotgun (WGS) entry which is preliminary data.</text>
</comment>
<proteinExistence type="predicted"/>
<evidence type="ECO:0000313" key="2">
    <source>
        <dbReference type="Proteomes" id="UP001592530"/>
    </source>
</evidence>
<evidence type="ECO:0008006" key="3">
    <source>
        <dbReference type="Google" id="ProtNLM"/>
    </source>
</evidence>
<reference evidence="1 2" key="1">
    <citation type="submission" date="2024-09" db="EMBL/GenBank/DDBJ databases">
        <authorList>
            <person name="Lee S.D."/>
        </authorList>
    </citation>
    <scope>NUCLEOTIDE SEQUENCE [LARGE SCALE GENOMIC DNA]</scope>
    <source>
        <strain evidence="1 2">N1-3</strain>
    </source>
</reference>
<name>A0ABV6XA98_9ACTN</name>
<gene>
    <name evidence="1" type="ORF">ACEZDB_31495</name>
</gene>
<protein>
    <recommendedName>
        <fullName evidence="3">Halobacterial output domain-containing protein</fullName>
    </recommendedName>
</protein>
<organism evidence="1 2">
    <name type="scientific">Streptacidiphilus alkalitolerans</name>
    <dbReference type="NCBI Taxonomy" id="3342712"/>
    <lineage>
        <taxon>Bacteria</taxon>
        <taxon>Bacillati</taxon>
        <taxon>Actinomycetota</taxon>
        <taxon>Actinomycetes</taxon>
        <taxon>Kitasatosporales</taxon>
        <taxon>Streptomycetaceae</taxon>
        <taxon>Streptacidiphilus</taxon>
    </lineage>
</organism>
<accession>A0ABV6XA98</accession>
<dbReference type="RefSeq" id="WP_380557970.1">
    <property type="nucleotide sequence ID" value="NZ_JBHEZY010000017.1"/>
</dbReference>
<dbReference type="EMBL" id="JBHEZY010000017">
    <property type="protein sequence ID" value="MFC1435176.1"/>
    <property type="molecule type" value="Genomic_DNA"/>
</dbReference>
<sequence>MESYEGSAVLEWWANRSTCLGSFGIQITVTAESVGWRAQAWATPPFSAEDREGFDFLMALDPVFTLRFDDDSTVLVHVTEEDQSDRLVISEFSSEG</sequence>
<evidence type="ECO:0000313" key="1">
    <source>
        <dbReference type="EMBL" id="MFC1435176.1"/>
    </source>
</evidence>
<dbReference type="Proteomes" id="UP001592530">
    <property type="component" value="Unassembled WGS sequence"/>
</dbReference>